<dbReference type="InterPro" id="IPR036879">
    <property type="entry name" value="TF_MADSbox_sf"/>
</dbReference>
<protein>
    <recommendedName>
        <fullName evidence="6">MADS-box domain-containing protein</fullName>
    </recommendedName>
</protein>
<proteinExistence type="predicted"/>
<accession>A0AAF0UH41</accession>
<evidence type="ECO:0000256" key="4">
    <source>
        <dbReference type="ARBA" id="ARBA00023163"/>
    </source>
</evidence>
<keyword evidence="4" id="KW-0804">Transcription</keyword>
<dbReference type="Pfam" id="PF00319">
    <property type="entry name" value="SRF-TF"/>
    <property type="match status" value="1"/>
</dbReference>
<dbReference type="InterPro" id="IPR050142">
    <property type="entry name" value="MADS-box/MEF2_TF"/>
</dbReference>
<dbReference type="PRINTS" id="PR00404">
    <property type="entry name" value="MADSDOMAIN"/>
</dbReference>
<comment type="subcellular location">
    <subcellularLocation>
        <location evidence="1">Nucleus</location>
    </subcellularLocation>
</comment>
<dbReference type="SUPFAM" id="SSF55455">
    <property type="entry name" value="SRF-like"/>
    <property type="match status" value="1"/>
</dbReference>
<evidence type="ECO:0000256" key="1">
    <source>
        <dbReference type="ARBA" id="ARBA00004123"/>
    </source>
</evidence>
<feature type="domain" description="MADS-box" evidence="6">
    <location>
        <begin position="1"/>
        <end position="60"/>
    </location>
</feature>
<evidence type="ECO:0000256" key="5">
    <source>
        <dbReference type="ARBA" id="ARBA00023242"/>
    </source>
</evidence>
<keyword evidence="3" id="KW-0238">DNA-binding</keyword>
<gene>
    <name evidence="7" type="ORF">MTR67_038786</name>
</gene>
<evidence type="ECO:0000256" key="2">
    <source>
        <dbReference type="ARBA" id="ARBA00023015"/>
    </source>
</evidence>
<name>A0AAF0UH41_SOLVR</name>
<keyword evidence="5" id="KW-0539">Nucleus</keyword>
<dbReference type="Proteomes" id="UP001234989">
    <property type="component" value="Chromosome 9"/>
</dbReference>
<dbReference type="Gene3D" id="3.40.1810.10">
    <property type="entry name" value="Transcription factor, MADS-box"/>
    <property type="match status" value="1"/>
</dbReference>
<dbReference type="GO" id="GO:0046983">
    <property type="term" value="F:protein dimerization activity"/>
    <property type="evidence" value="ECO:0007669"/>
    <property type="project" value="InterPro"/>
</dbReference>
<evidence type="ECO:0000256" key="3">
    <source>
        <dbReference type="ARBA" id="ARBA00023125"/>
    </source>
</evidence>
<evidence type="ECO:0000259" key="6">
    <source>
        <dbReference type="PROSITE" id="PS50066"/>
    </source>
</evidence>
<keyword evidence="8" id="KW-1185">Reference proteome</keyword>
<dbReference type="AlphaFoldDB" id="A0AAF0UH41"/>
<reference evidence="7" key="1">
    <citation type="submission" date="2023-08" db="EMBL/GenBank/DDBJ databases">
        <title>A de novo genome assembly of Solanum verrucosum Schlechtendal, a Mexican diploid species geographically isolated from the other diploid A-genome species in potato relatives.</title>
        <authorList>
            <person name="Hosaka K."/>
        </authorList>
    </citation>
    <scope>NUCLEOTIDE SEQUENCE</scope>
    <source>
        <tissue evidence="7">Young leaves</tissue>
    </source>
</reference>
<keyword evidence="2" id="KW-0805">Transcription regulation</keyword>
<dbReference type="GO" id="GO:0003677">
    <property type="term" value="F:DNA binding"/>
    <property type="evidence" value="ECO:0007669"/>
    <property type="project" value="UniProtKB-KW"/>
</dbReference>
<dbReference type="EMBL" id="CP133620">
    <property type="protein sequence ID" value="WMV45401.1"/>
    <property type="molecule type" value="Genomic_DNA"/>
</dbReference>
<dbReference type="PANTHER" id="PTHR48019">
    <property type="entry name" value="SERUM RESPONSE FACTOR HOMOLOG"/>
    <property type="match status" value="1"/>
</dbReference>
<dbReference type="PROSITE" id="PS50066">
    <property type="entry name" value="MADS_BOX_2"/>
    <property type="match status" value="1"/>
</dbReference>
<evidence type="ECO:0000313" key="7">
    <source>
        <dbReference type="EMBL" id="WMV45401.1"/>
    </source>
</evidence>
<sequence>MDRKIEIKKTEDTNKCKAAFPKRCNSLLRKAEEIAICCDVDVLFVAFSPSNRVNKFCSQKRYCSYSTNKTYCYVMLIINL</sequence>
<dbReference type="GO" id="GO:0005634">
    <property type="term" value="C:nucleus"/>
    <property type="evidence" value="ECO:0007669"/>
    <property type="project" value="UniProtKB-SubCell"/>
</dbReference>
<dbReference type="InterPro" id="IPR002100">
    <property type="entry name" value="TF_MADSbox"/>
</dbReference>
<organism evidence="7 8">
    <name type="scientific">Solanum verrucosum</name>
    <dbReference type="NCBI Taxonomy" id="315347"/>
    <lineage>
        <taxon>Eukaryota</taxon>
        <taxon>Viridiplantae</taxon>
        <taxon>Streptophyta</taxon>
        <taxon>Embryophyta</taxon>
        <taxon>Tracheophyta</taxon>
        <taxon>Spermatophyta</taxon>
        <taxon>Magnoliopsida</taxon>
        <taxon>eudicotyledons</taxon>
        <taxon>Gunneridae</taxon>
        <taxon>Pentapetalae</taxon>
        <taxon>asterids</taxon>
        <taxon>lamiids</taxon>
        <taxon>Solanales</taxon>
        <taxon>Solanaceae</taxon>
        <taxon>Solanoideae</taxon>
        <taxon>Solaneae</taxon>
        <taxon>Solanum</taxon>
    </lineage>
</organism>
<dbReference type="SMART" id="SM00432">
    <property type="entry name" value="MADS"/>
    <property type="match status" value="1"/>
</dbReference>
<evidence type="ECO:0000313" key="8">
    <source>
        <dbReference type="Proteomes" id="UP001234989"/>
    </source>
</evidence>